<dbReference type="GO" id="GO:0006269">
    <property type="term" value="P:DNA replication, synthesis of primer"/>
    <property type="evidence" value="ECO:0007669"/>
    <property type="project" value="TreeGrafter"/>
</dbReference>
<proteinExistence type="predicted"/>
<dbReference type="GO" id="GO:0003677">
    <property type="term" value="F:DNA binding"/>
    <property type="evidence" value="ECO:0007669"/>
    <property type="project" value="InterPro"/>
</dbReference>
<organism evidence="5 6">
    <name type="scientific">Rhizosphaericola mali</name>
    <dbReference type="NCBI Taxonomy" id="2545455"/>
    <lineage>
        <taxon>Bacteria</taxon>
        <taxon>Pseudomonadati</taxon>
        <taxon>Bacteroidota</taxon>
        <taxon>Chitinophagia</taxon>
        <taxon>Chitinophagales</taxon>
        <taxon>Chitinophagaceae</taxon>
        <taxon>Rhizosphaericola</taxon>
    </lineage>
</organism>
<dbReference type="GO" id="GO:0008270">
    <property type="term" value="F:zinc ion binding"/>
    <property type="evidence" value="ECO:0007669"/>
    <property type="project" value="UniProtKB-KW"/>
</dbReference>
<reference evidence="5 6" key="1">
    <citation type="submission" date="2019-09" db="EMBL/GenBank/DDBJ databases">
        <title>Complete genome sequence of Arachidicoccus sp. B3-10 isolated from apple orchard soil.</title>
        <authorList>
            <person name="Kim H.S."/>
            <person name="Han K.-I."/>
            <person name="Suh M.K."/>
            <person name="Lee K.C."/>
            <person name="Eom M.K."/>
            <person name="Kim J.-S."/>
            <person name="Kang S.W."/>
            <person name="Sin Y."/>
            <person name="Lee J.-S."/>
        </authorList>
    </citation>
    <scope>NUCLEOTIDE SEQUENCE [LARGE SCALE GENOMIC DNA]</scope>
    <source>
        <strain evidence="5 6">B3-10</strain>
    </source>
</reference>
<dbReference type="Gene3D" id="3.40.1360.10">
    <property type="match status" value="1"/>
</dbReference>
<dbReference type="Pfam" id="PF01807">
    <property type="entry name" value="Zn_ribbon_DnaG"/>
    <property type="match status" value="1"/>
</dbReference>
<sequence>MKRFILIKQSHLQNNIVMQNEQFNFKAAKEQIDLVYYIVSLGFQYSKQNHHDYWFKSPLHEEHTASFKVDRRRQIWYDHGTGQGGDLIDFIKAFHRCDFKESLTKLQEYLGLNPSTMEAKNKQNIEQDNFENADKHIHIIAERSVQKYYLRQYIQSRHISISIAEKFLKEVDYSLKERNYTALGFANNDGGYELRNKYFKGSSMPKAPTIISLTEGKNDISQQSLSVFEGFFSILSFLELLEKDKHFTEKPDSILVLNSLSFLNKSQDLILSFGQIDMYLDGDTAGKKATKHALSWSEKISDCSHLYESFKDLNTYLVPQDLQCKEQEEPKISYGLRR</sequence>
<dbReference type="InterPro" id="IPR050219">
    <property type="entry name" value="DnaG_primase"/>
</dbReference>
<dbReference type="InterPro" id="IPR036977">
    <property type="entry name" value="DNA_primase_Znf_CHC2"/>
</dbReference>
<gene>
    <name evidence="5" type="ORF">E0W69_009595</name>
</gene>
<accession>A0A5P2G431</accession>
<dbReference type="Gene3D" id="3.90.580.10">
    <property type="entry name" value="Zinc finger, CHC2-type domain"/>
    <property type="match status" value="1"/>
</dbReference>
<keyword evidence="6" id="KW-1185">Reference proteome</keyword>
<dbReference type="OrthoDB" id="8536512at2"/>
<dbReference type="KEGG" id="arac:E0W69_009595"/>
<keyword evidence="3" id="KW-0862">Zinc</keyword>
<dbReference type="PANTHER" id="PTHR30313:SF2">
    <property type="entry name" value="DNA PRIMASE"/>
    <property type="match status" value="1"/>
</dbReference>
<feature type="domain" description="Zinc finger CHC2-type" evidence="4">
    <location>
        <begin position="58"/>
        <end position="107"/>
    </location>
</feature>
<evidence type="ECO:0000256" key="3">
    <source>
        <dbReference type="ARBA" id="ARBA00022833"/>
    </source>
</evidence>
<keyword evidence="2" id="KW-0863">Zinc-finger</keyword>
<keyword evidence="1" id="KW-0479">Metal-binding</keyword>
<dbReference type="AlphaFoldDB" id="A0A5P2G431"/>
<dbReference type="Proteomes" id="UP000292424">
    <property type="component" value="Chromosome"/>
</dbReference>
<evidence type="ECO:0000256" key="1">
    <source>
        <dbReference type="ARBA" id="ARBA00022723"/>
    </source>
</evidence>
<evidence type="ECO:0000313" key="6">
    <source>
        <dbReference type="Proteomes" id="UP000292424"/>
    </source>
</evidence>
<evidence type="ECO:0000256" key="2">
    <source>
        <dbReference type="ARBA" id="ARBA00022771"/>
    </source>
</evidence>
<dbReference type="EMBL" id="CP044016">
    <property type="protein sequence ID" value="QES88899.1"/>
    <property type="molecule type" value="Genomic_DNA"/>
</dbReference>
<dbReference type="PANTHER" id="PTHR30313">
    <property type="entry name" value="DNA PRIMASE"/>
    <property type="match status" value="1"/>
</dbReference>
<dbReference type="SUPFAM" id="SSF57783">
    <property type="entry name" value="Zinc beta-ribbon"/>
    <property type="match status" value="1"/>
</dbReference>
<dbReference type="InterPro" id="IPR002694">
    <property type="entry name" value="Znf_CHC2"/>
</dbReference>
<evidence type="ECO:0000313" key="5">
    <source>
        <dbReference type="EMBL" id="QES88899.1"/>
    </source>
</evidence>
<protein>
    <submittedName>
        <fullName evidence="5">DNA primase</fullName>
    </submittedName>
</protein>
<dbReference type="GO" id="GO:0003899">
    <property type="term" value="F:DNA-directed RNA polymerase activity"/>
    <property type="evidence" value="ECO:0007669"/>
    <property type="project" value="InterPro"/>
</dbReference>
<dbReference type="GO" id="GO:0005737">
    <property type="term" value="C:cytoplasm"/>
    <property type="evidence" value="ECO:0007669"/>
    <property type="project" value="TreeGrafter"/>
</dbReference>
<dbReference type="SMART" id="SM00400">
    <property type="entry name" value="ZnF_CHCC"/>
    <property type="match status" value="1"/>
</dbReference>
<name>A0A5P2G431_9BACT</name>
<evidence type="ECO:0000259" key="4">
    <source>
        <dbReference type="SMART" id="SM00400"/>
    </source>
</evidence>
<dbReference type="Pfam" id="PF13155">
    <property type="entry name" value="Toprim_2"/>
    <property type="match status" value="1"/>
</dbReference>